<sequence length="1098" mass="128239">MLFESNTDLKNTKKEIPKQSQKPKNKDQVKQKDSTIKRVKFVLKKKKDYRSYLELSKIKLTKSNQNEIFRSIFKALSSKKQEQLLQEALLRVTVTFCRKKHCDAALLLTYLQKFLRRRIYFGTNILVRALVTISTILEMIPRIRSSVCEELITVCREFFNKRKFRIRRAVLQLLSEMRSEEYSKEIHGLICSFSKESDPRLNKEVLQALLSLVNSKVDIDKKLTQEIALRGINSMSSHTRLLAVTLLGSLARQSPTKTQQDLFKQISKLIIDPQPFVRTQVLISLSEMEEIPIQMLYDEIMVGSKNKKNFFSRNQQRLKRNFTFRNQSYQQRNSHSKHLPNEKNSYGLSRTNSMPNNSFHGNQNKNYYQPKNYTQKQQYQQGNHYHHQKQYHHHSHHHSHHHHRQGNYPHRQGQTHHREGQGKGIDTERDKQIGKQEKEEQPKEVSDKQFGIFVQGLEDEKKEVRLAALDAIETISERSIEFGKRSINYVVYMIGDEIDQVRVKAINCLYKITSATSLTYDRLVLVLIGLGDTSPQIRRSIRNLIKTFNQLDIKSLNFLIDSLLLNLKLYPMDEVEVYQALAVVGSRNPDVVEILVLNLLMLNTSFMTHEPNPDNGNYLARLILVLNSAVSNKKILQLLPDYIFRHYQFLKDKYKDCFPNNLEPNGREPNRNKNDYGKSKSLKNFKKNMNHQIEKNKEGEEEGKEEEGDGKMDIEKDNNLINKTIKQNVTNNRTLEQKNIFGSFVGLIKDLGASTTEFNNEKIENAMNKLNNFMKIQVDNKNNLAITKFLILELKTIQIFYQLREDDMLILNKGASMYINELCKITFEMKETFIGYDKYLFNWINCLTVYCNICQYIYCGANLGKIIEFIEMSLKKLLNDISIDKEYNNDLDDYGDGDENNDDSDDCGDNDNDNDNDDDDDYAQTKNEDKNFKFLLKLKKLLNLSLKASKENNIPHLLEIIQMKEWIQVVSLPPTSNFLRIFGLLSDDKLTTTEEKPYRLMKGFPINLELRIEIFNYQKSYNDLSIRAIFPDQKVEIFKININELGKQNKKSNYSYNCVKKIVITRKIPWSEVCSIKFGLLCGQSLISEELSVFLKFK</sequence>
<evidence type="ECO:0000256" key="2">
    <source>
        <dbReference type="ARBA" id="ARBA00023242"/>
    </source>
</evidence>
<feature type="compositionally biased region" description="Basic and acidic residues" evidence="3">
    <location>
        <begin position="416"/>
        <end position="446"/>
    </location>
</feature>
<dbReference type="Proteomes" id="UP001150062">
    <property type="component" value="Unassembled WGS sequence"/>
</dbReference>
<accession>A0ABQ8ZDA1</accession>
<dbReference type="Pfam" id="PF25458">
    <property type="entry name" value="INTS4_C"/>
    <property type="match status" value="1"/>
</dbReference>
<gene>
    <name evidence="5" type="ORF">M0813_12271</name>
</gene>
<evidence type="ECO:0000256" key="3">
    <source>
        <dbReference type="SAM" id="MobiDB-lite"/>
    </source>
</evidence>
<comment type="caution">
    <text evidence="5">The sequence shown here is derived from an EMBL/GenBank/DDBJ whole genome shotgun (WGS) entry which is preliminary data.</text>
</comment>
<feature type="compositionally biased region" description="Basic residues" evidence="3">
    <location>
        <begin position="680"/>
        <end position="689"/>
    </location>
</feature>
<feature type="region of interest" description="Disordered" evidence="3">
    <location>
        <begin position="328"/>
        <end position="446"/>
    </location>
</feature>
<feature type="compositionally biased region" description="Low complexity" evidence="3">
    <location>
        <begin position="362"/>
        <end position="383"/>
    </location>
</feature>
<organism evidence="5 6">
    <name type="scientific">Anaeramoeba flamelloides</name>
    <dbReference type="NCBI Taxonomy" id="1746091"/>
    <lineage>
        <taxon>Eukaryota</taxon>
        <taxon>Metamonada</taxon>
        <taxon>Anaeramoebidae</taxon>
        <taxon>Anaeramoeba</taxon>
    </lineage>
</organism>
<keyword evidence="2" id="KW-0539">Nucleus</keyword>
<keyword evidence="6" id="KW-1185">Reference proteome</keyword>
<dbReference type="SUPFAM" id="SSF48371">
    <property type="entry name" value="ARM repeat"/>
    <property type="match status" value="1"/>
</dbReference>
<feature type="region of interest" description="Disordered" evidence="3">
    <location>
        <begin position="1"/>
        <end position="32"/>
    </location>
</feature>
<dbReference type="Gene3D" id="1.25.10.10">
    <property type="entry name" value="Leucine-rich Repeat Variant"/>
    <property type="match status" value="2"/>
</dbReference>
<feature type="compositionally biased region" description="Acidic residues" evidence="3">
    <location>
        <begin position="699"/>
        <end position="708"/>
    </location>
</feature>
<dbReference type="InterPro" id="IPR011989">
    <property type="entry name" value="ARM-like"/>
</dbReference>
<dbReference type="PANTHER" id="PTHR20938:SF0">
    <property type="entry name" value="INTEGRATOR COMPLEX SUBUNIT 4"/>
    <property type="match status" value="1"/>
</dbReference>
<feature type="compositionally biased region" description="Polar residues" evidence="3">
    <location>
        <begin position="342"/>
        <end position="361"/>
    </location>
</feature>
<evidence type="ECO:0000256" key="1">
    <source>
        <dbReference type="ARBA" id="ARBA00004123"/>
    </source>
</evidence>
<feature type="compositionally biased region" description="Basic and acidic residues" evidence="3">
    <location>
        <begin position="665"/>
        <end position="678"/>
    </location>
</feature>
<feature type="domain" description="Integrator complex subunit 4/Protein SIEL C-terminal Ig-like" evidence="4">
    <location>
        <begin position="994"/>
        <end position="1082"/>
    </location>
</feature>
<reference evidence="5" key="1">
    <citation type="submission" date="2022-08" db="EMBL/GenBank/DDBJ databases">
        <title>Novel sulfate-reducing endosymbionts in the free-living metamonad Anaeramoeba.</title>
        <authorList>
            <person name="Jerlstrom-Hultqvist J."/>
            <person name="Cepicka I."/>
            <person name="Gallot-Lavallee L."/>
            <person name="Salas-Leiva D."/>
            <person name="Curtis B.A."/>
            <person name="Zahonova K."/>
            <person name="Pipaliya S."/>
            <person name="Dacks J."/>
            <person name="Roger A.J."/>
        </authorList>
    </citation>
    <scope>NUCLEOTIDE SEQUENCE</scope>
    <source>
        <strain evidence="5">Schooner1</strain>
    </source>
</reference>
<feature type="region of interest" description="Disordered" evidence="3">
    <location>
        <begin position="661"/>
        <end position="712"/>
    </location>
</feature>
<dbReference type="InterPro" id="IPR016024">
    <property type="entry name" value="ARM-type_fold"/>
</dbReference>
<proteinExistence type="predicted"/>
<evidence type="ECO:0000313" key="6">
    <source>
        <dbReference type="Proteomes" id="UP001150062"/>
    </source>
</evidence>
<feature type="region of interest" description="Disordered" evidence="3">
    <location>
        <begin position="892"/>
        <end position="923"/>
    </location>
</feature>
<evidence type="ECO:0000259" key="4">
    <source>
        <dbReference type="Pfam" id="PF25458"/>
    </source>
</evidence>
<name>A0ABQ8ZDA1_9EUKA</name>
<feature type="compositionally biased region" description="Acidic residues" evidence="3">
    <location>
        <begin position="892"/>
        <end position="922"/>
    </location>
</feature>
<evidence type="ECO:0000313" key="5">
    <source>
        <dbReference type="EMBL" id="KAJ6254667.1"/>
    </source>
</evidence>
<dbReference type="InterPro" id="IPR057412">
    <property type="entry name" value="INTS4_C"/>
</dbReference>
<comment type="subcellular location">
    <subcellularLocation>
        <location evidence="1">Nucleus</location>
    </subcellularLocation>
</comment>
<dbReference type="PANTHER" id="PTHR20938">
    <property type="entry name" value="INTEGRATOR COMPLEX SUBUNIT 4"/>
    <property type="match status" value="1"/>
</dbReference>
<protein>
    <recommendedName>
        <fullName evidence="4">Integrator complex subunit 4/Protein SIEL C-terminal Ig-like domain-containing protein</fullName>
    </recommendedName>
</protein>
<dbReference type="EMBL" id="JAOAOG010000018">
    <property type="protein sequence ID" value="KAJ6254667.1"/>
    <property type="molecule type" value="Genomic_DNA"/>
</dbReference>
<feature type="compositionally biased region" description="Basic residues" evidence="3">
    <location>
        <begin position="384"/>
        <end position="405"/>
    </location>
</feature>